<dbReference type="InterPro" id="IPR036291">
    <property type="entry name" value="NAD(P)-bd_dom_sf"/>
</dbReference>
<organism evidence="3 4">
    <name type="scientific">Fusarium zealandicum</name>
    <dbReference type="NCBI Taxonomy" id="1053134"/>
    <lineage>
        <taxon>Eukaryota</taxon>
        <taxon>Fungi</taxon>
        <taxon>Dikarya</taxon>
        <taxon>Ascomycota</taxon>
        <taxon>Pezizomycotina</taxon>
        <taxon>Sordariomycetes</taxon>
        <taxon>Hypocreomycetidae</taxon>
        <taxon>Hypocreales</taxon>
        <taxon>Nectriaceae</taxon>
        <taxon>Fusarium</taxon>
        <taxon>Fusarium staphyleae species complex</taxon>
    </lineage>
</organism>
<dbReference type="PRINTS" id="PR00081">
    <property type="entry name" value="GDHRDH"/>
</dbReference>
<sequence length="288" mass="31120">MAPQPRFKTIHQTSYPAISPLRPELSTRGKNALITGGGSGIGAVIAQSFAKSGITNLALLGRTEKTLVENKANIEKDYPETTIWIYRVNIADPESTRSALESFAASVKGKIDILVANAGAMPITNSIAEAEPDNWWLSFETSVRGNFNLLQAFHPLAGPGASVVHVSTAAMYLEYLGGYSGYRASKMAAYKLFEYYAHENPDKAVVQYHPGLILDTGITRPIQDAFEGLGLVADDISLAGDFSVWAASDEARFLTGRLVEAAWDVDELKAGKDEIKADWAKLTLGLLP</sequence>
<dbReference type="Pfam" id="PF00106">
    <property type="entry name" value="adh_short"/>
    <property type="match status" value="1"/>
</dbReference>
<evidence type="ECO:0000256" key="2">
    <source>
        <dbReference type="ARBA" id="ARBA00023002"/>
    </source>
</evidence>
<keyword evidence="2" id="KW-0560">Oxidoreductase</keyword>
<dbReference type="InterPro" id="IPR002347">
    <property type="entry name" value="SDR_fam"/>
</dbReference>
<dbReference type="PANTHER" id="PTHR43008">
    <property type="entry name" value="BENZIL REDUCTASE"/>
    <property type="match status" value="1"/>
</dbReference>
<gene>
    <name evidence="3" type="ORF">FZEAL_1307</name>
</gene>
<evidence type="ECO:0000313" key="4">
    <source>
        <dbReference type="Proteomes" id="UP000635477"/>
    </source>
</evidence>
<comment type="similarity">
    <text evidence="1">Belongs to the short-chain dehydrogenases/reductases (SDR) family.</text>
</comment>
<dbReference type="EMBL" id="JABEYC010000073">
    <property type="protein sequence ID" value="KAF4983240.1"/>
    <property type="molecule type" value="Genomic_DNA"/>
</dbReference>
<dbReference type="SUPFAM" id="SSF51735">
    <property type="entry name" value="NAD(P)-binding Rossmann-fold domains"/>
    <property type="match status" value="1"/>
</dbReference>
<keyword evidence="4" id="KW-1185">Reference proteome</keyword>
<name>A0A8H4UTH6_9HYPO</name>
<protein>
    <recommendedName>
        <fullName evidence="5">NAD(P)-binding protein</fullName>
    </recommendedName>
</protein>
<reference evidence="3" key="1">
    <citation type="journal article" date="2020" name="BMC Genomics">
        <title>Correction to: Identification and distribution of gene clusters required for synthesis of sphingolipid metabolism inhibitors in diverse species of the filamentous fungus Fusarium.</title>
        <authorList>
            <person name="Kim H.S."/>
            <person name="Lohmar J.M."/>
            <person name="Busman M."/>
            <person name="Brown D.W."/>
            <person name="Naumann T.A."/>
            <person name="Divon H.H."/>
            <person name="Lysoe E."/>
            <person name="Uhlig S."/>
            <person name="Proctor R.H."/>
        </authorList>
    </citation>
    <scope>NUCLEOTIDE SEQUENCE</scope>
    <source>
        <strain evidence="3">NRRL 22465</strain>
    </source>
</reference>
<dbReference type="GO" id="GO:0050664">
    <property type="term" value="F:oxidoreductase activity, acting on NAD(P)H, oxygen as acceptor"/>
    <property type="evidence" value="ECO:0007669"/>
    <property type="project" value="TreeGrafter"/>
</dbReference>
<dbReference type="Proteomes" id="UP000635477">
    <property type="component" value="Unassembled WGS sequence"/>
</dbReference>
<comment type="caution">
    <text evidence="3">The sequence shown here is derived from an EMBL/GenBank/DDBJ whole genome shotgun (WGS) entry which is preliminary data.</text>
</comment>
<dbReference type="Gene3D" id="3.40.50.720">
    <property type="entry name" value="NAD(P)-binding Rossmann-like Domain"/>
    <property type="match status" value="1"/>
</dbReference>
<proteinExistence type="inferred from homology"/>
<dbReference type="GO" id="GO:0016616">
    <property type="term" value="F:oxidoreductase activity, acting on the CH-OH group of donors, NAD or NADP as acceptor"/>
    <property type="evidence" value="ECO:0007669"/>
    <property type="project" value="UniProtKB-ARBA"/>
</dbReference>
<accession>A0A8H4UTH6</accession>
<reference evidence="3" key="2">
    <citation type="submission" date="2020-05" db="EMBL/GenBank/DDBJ databases">
        <authorList>
            <person name="Kim H.-S."/>
            <person name="Proctor R.H."/>
            <person name="Brown D.W."/>
        </authorList>
    </citation>
    <scope>NUCLEOTIDE SEQUENCE</scope>
    <source>
        <strain evidence="3">NRRL 22465</strain>
    </source>
</reference>
<dbReference type="CDD" id="cd05233">
    <property type="entry name" value="SDR_c"/>
    <property type="match status" value="1"/>
</dbReference>
<evidence type="ECO:0000313" key="3">
    <source>
        <dbReference type="EMBL" id="KAF4983240.1"/>
    </source>
</evidence>
<dbReference type="AlphaFoldDB" id="A0A8H4UTH6"/>
<dbReference type="PANTHER" id="PTHR43008:SF4">
    <property type="entry name" value="CHAIN DEHYDROGENASE, PUTATIVE (AFU_ORTHOLOGUE AFUA_4G08710)-RELATED"/>
    <property type="match status" value="1"/>
</dbReference>
<evidence type="ECO:0000256" key="1">
    <source>
        <dbReference type="ARBA" id="ARBA00006484"/>
    </source>
</evidence>
<evidence type="ECO:0008006" key="5">
    <source>
        <dbReference type="Google" id="ProtNLM"/>
    </source>
</evidence>
<dbReference type="OrthoDB" id="1933717at2759"/>